<dbReference type="InterPro" id="IPR024934">
    <property type="entry name" value="Rubredoxin-like_dom"/>
</dbReference>
<sequence>MSAFENFGVRQDVTEATRLECGICWTVYDPVDGDEVAQIAPGTPFAALPEEWRCPNCDAPKSKFMAIEA</sequence>
<dbReference type="PANTHER" id="PTHR47627:SF1">
    <property type="entry name" value="RUBREDOXIN-1-RELATED"/>
    <property type="match status" value="1"/>
</dbReference>
<comment type="cofactor">
    <cofactor evidence="1 6">
        <name>Fe(3+)</name>
        <dbReference type="ChEBI" id="CHEBI:29034"/>
    </cofactor>
</comment>
<dbReference type="PRINTS" id="PR00163">
    <property type="entry name" value="RUBREDOXIN"/>
</dbReference>
<dbReference type="GO" id="GO:0009055">
    <property type="term" value="F:electron transfer activity"/>
    <property type="evidence" value="ECO:0007669"/>
    <property type="project" value="TreeGrafter"/>
</dbReference>
<organism evidence="8 9">
    <name type="scientific">Bradyrhizobium nanningense</name>
    <dbReference type="NCBI Taxonomy" id="1325118"/>
    <lineage>
        <taxon>Bacteria</taxon>
        <taxon>Pseudomonadati</taxon>
        <taxon>Pseudomonadota</taxon>
        <taxon>Alphaproteobacteria</taxon>
        <taxon>Hyphomicrobiales</taxon>
        <taxon>Nitrobacteraceae</taxon>
        <taxon>Bradyrhizobium</taxon>
    </lineage>
</organism>
<dbReference type="Pfam" id="PF00301">
    <property type="entry name" value="Rubredoxin"/>
    <property type="match status" value="1"/>
</dbReference>
<proteinExistence type="inferred from homology"/>
<evidence type="ECO:0000256" key="6">
    <source>
        <dbReference type="RuleBase" id="RU003820"/>
    </source>
</evidence>
<keyword evidence="4 6" id="KW-0249">Electron transport</keyword>
<dbReference type="PANTHER" id="PTHR47627">
    <property type="entry name" value="RUBREDOXIN"/>
    <property type="match status" value="1"/>
</dbReference>
<evidence type="ECO:0000256" key="4">
    <source>
        <dbReference type="ARBA" id="ARBA00022982"/>
    </source>
</evidence>
<feature type="domain" description="Rubredoxin-like" evidence="7">
    <location>
        <begin position="16"/>
        <end position="67"/>
    </location>
</feature>
<evidence type="ECO:0000259" key="7">
    <source>
        <dbReference type="PROSITE" id="PS50903"/>
    </source>
</evidence>
<evidence type="ECO:0000256" key="5">
    <source>
        <dbReference type="ARBA" id="ARBA00023004"/>
    </source>
</evidence>
<gene>
    <name evidence="8" type="ORF">XH99_35295</name>
</gene>
<dbReference type="GO" id="GO:0043448">
    <property type="term" value="P:alkane catabolic process"/>
    <property type="evidence" value="ECO:0007669"/>
    <property type="project" value="TreeGrafter"/>
</dbReference>
<reference evidence="8 9" key="1">
    <citation type="submission" date="2015-04" db="EMBL/GenBank/DDBJ databases">
        <title>Comparative genomics of rhizobia nodulating Arachis hypogaea in China.</title>
        <authorList>
            <person name="Li Y."/>
        </authorList>
    </citation>
    <scope>NUCLEOTIDE SEQUENCE [LARGE SCALE GENOMIC DNA]</scope>
    <source>
        <strain evidence="8 9">CCBAU 51757</strain>
    </source>
</reference>
<protein>
    <recommendedName>
        <fullName evidence="6">Rubredoxin</fullName>
    </recommendedName>
</protein>
<keyword evidence="3 6" id="KW-0479">Metal-binding</keyword>
<keyword evidence="5 6" id="KW-0408">Iron</keyword>
<comment type="caution">
    <text evidence="8">The sequence shown here is derived from an EMBL/GenBank/DDBJ whole genome shotgun (WGS) entry which is preliminary data.</text>
</comment>
<dbReference type="PROSITE" id="PS50903">
    <property type="entry name" value="RUBREDOXIN_LIKE"/>
    <property type="match status" value="1"/>
</dbReference>
<dbReference type="OrthoDB" id="9808980at2"/>
<comment type="similarity">
    <text evidence="6">Belongs to the rubredoxin family.</text>
</comment>
<dbReference type="SUPFAM" id="SSF57802">
    <property type="entry name" value="Rubredoxin-like"/>
    <property type="match status" value="1"/>
</dbReference>
<evidence type="ECO:0000313" key="8">
    <source>
        <dbReference type="EMBL" id="RXH22245.1"/>
    </source>
</evidence>
<dbReference type="AlphaFoldDB" id="A0A4Q0RU17"/>
<dbReference type="InterPro" id="IPR024935">
    <property type="entry name" value="Rubredoxin_dom"/>
</dbReference>
<dbReference type="Proteomes" id="UP000289546">
    <property type="component" value="Unassembled WGS sequence"/>
</dbReference>
<dbReference type="EMBL" id="LBJQ01000093">
    <property type="protein sequence ID" value="RXH22245.1"/>
    <property type="molecule type" value="Genomic_DNA"/>
</dbReference>
<evidence type="ECO:0000256" key="2">
    <source>
        <dbReference type="ARBA" id="ARBA00022448"/>
    </source>
</evidence>
<dbReference type="InterPro" id="IPR050526">
    <property type="entry name" value="Rubredoxin_ET"/>
</dbReference>
<dbReference type="PROSITE" id="PS00202">
    <property type="entry name" value="RUBREDOXIN"/>
    <property type="match status" value="1"/>
</dbReference>
<keyword evidence="9" id="KW-1185">Reference proteome</keyword>
<evidence type="ECO:0000256" key="3">
    <source>
        <dbReference type="ARBA" id="ARBA00022723"/>
    </source>
</evidence>
<name>A0A4Q0RU17_9BRAD</name>
<keyword evidence="2" id="KW-0813">Transport</keyword>
<dbReference type="CDD" id="cd00730">
    <property type="entry name" value="rubredoxin"/>
    <property type="match status" value="1"/>
</dbReference>
<evidence type="ECO:0000256" key="1">
    <source>
        <dbReference type="ARBA" id="ARBA00001965"/>
    </source>
</evidence>
<accession>A0A4Q0RU17</accession>
<dbReference type="InterPro" id="IPR018527">
    <property type="entry name" value="Rubredoxin_Fe_BS"/>
</dbReference>
<dbReference type="RefSeq" id="WP_028135612.1">
    <property type="nucleotide sequence ID" value="NZ_LBJC01000031.1"/>
</dbReference>
<evidence type="ECO:0000313" key="9">
    <source>
        <dbReference type="Proteomes" id="UP000289546"/>
    </source>
</evidence>
<dbReference type="GO" id="GO:0005506">
    <property type="term" value="F:iron ion binding"/>
    <property type="evidence" value="ECO:0007669"/>
    <property type="project" value="UniProtKB-UniRule"/>
</dbReference>
<dbReference type="Gene3D" id="2.20.28.10">
    <property type="match status" value="1"/>
</dbReference>